<evidence type="ECO:0000256" key="1">
    <source>
        <dbReference type="ARBA" id="ARBA00007169"/>
    </source>
</evidence>
<dbReference type="InterPro" id="IPR029058">
    <property type="entry name" value="AB_hydrolase_fold"/>
</dbReference>
<dbReference type="RefSeq" id="WP_220093364.1">
    <property type="nucleotide sequence ID" value="NZ_FZOF01000027.1"/>
</dbReference>
<dbReference type="EMBL" id="FZOF01000027">
    <property type="protein sequence ID" value="SNT45966.1"/>
    <property type="molecule type" value="Genomic_DNA"/>
</dbReference>
<feature type="compositionally biased region" description="Polar residues" evidence="3">
    <location>
        <begin position="16"/>
        <end position="36"/>
    </location>
</feature>
<dbReference type="GO" id="GO:0008610">
    <property type="term" value="P:lipid biosynthetic process"/>
    <property type="evidence" value="ECO:0007669"/>
    <property type="project" value="TreeGrafter"/>
</dbReference>
<evidence type="ECO:0000313" key="6">
    <source>
        <dbReference type="Proteomes" id="UP000198280"/>
    </source>
</evidence>
<name>A0A239MT83_9ACTN</name>
<reference evidence="5 6" key="1">
    <citation type="submission" date="2017-06" db="EMBL/GenBank/DDBJ databases">
        <authorList>
            <person name="Kim H.J."/>
            <person name="Triplett B.A."/>
        </authorList>
    </citation>
    <scope>NUCLEOTIDE SEQUENCE [LARGE SCALE GENOMIC DNA]</scope>
    <source>
        <strain evidence="5 6">CGMCC 4.1858</strain>
    </source>
</reference>
<protein>
    <submittedName>
        <fullName evidence="5">Pyochelin biosynthetic protein PchC</fullName>
    </submittedName>
</protein>
<keyword evidence="6" id="KW-1185">Reference proteome</keyword>
<dbReference type="InterPro" id="IPR012223">
    <property type="entry name" value="TEII"/>
</dbReference>
<dbReference type="GO" id="GO:0016787">
    <property type="term" value="F:hydrolase activity"/>
    <property type="evidence" value="ECO:0007669"/>
    <property type="project" value="UniProtKB-KW"/>
</dbReference>
<comment type="similarity">
    <text evidence="1">Belongs to the thioesterase family.</text>
</comment>
<organism evidence="5 6">
    <name type="scientific">Actinacidiphila glaucinigra</name>
    <dbReference type="NCBI Taxonomy" id="235986"/>
    <lineage>
        <taxon>Bacteria</taxon>
        <taxon>Bacillati</taxon>
        <taxon>Actinomycetota</taxon>
        <taxon>Actinomycetes</taxon>
        <taxon>Kitasatosporales</taxon>
        <taxon>Streptomycetaceae</taxon>
        <taxon>Actinacidiphila</taxon>
    </lineage>
</organism>
<gene>
    <name evidence="5" type="ORF">SAMN05216252_12760</name>
</gene>
<evidence type="ECO:0000259" key="4">
    <source>
        <dbReference type="SMART" id="SM00824"/>
    </source>
</evidence>
<dbReference type="Pfam" id="PF00975">
    <property type="entry name" value="Thioesterase"/>
    <property type="match status" value="1"/>
</dbReference>
<evidence type="ECO:0000313" key="5">
    <source>
        <dbReference type="EMBL" id="SNT45966.1"/>
    </source>
</evidence>
<dbReference type="Gene3D" id="3.40.50.1820">
    <property type="entry name" value="alpha/beta hydrolase"/>
    <property type="match status" value="1"/>
</dbReference>
<accession>A0A239MT83</accession>
<feature type="region of interest" description="Disordered" evidence="3">
    <location>
        <begin position="146"/>
        <end position="165"/>
    </location>
</feature>
<feature type="region of interest" description="Disordered" evidence="3">
    <location>
        <begin position="1"/>
        <end position="36"/>
    </location>
</feature>
<keyword evidence="2" id="KW-0378">Hydrolase</keyword>
<dbReference type="InterPro" id="IPR020802">
    <property type="entry name" value="TesA-like"/>
</dbReference>
<dbReference type="AlphaFoldDB" id="A0A239MT83"/>
<dbReference type="Proteomes" id="UP000198280">
    <property type="component" value="Unassembled WGS sequence"/>
</dbReference>
<dbReference type="InterPro" id="IPR001031">
    <property type="entry name" value="Thioesterase"/>
</dbReference>
<dbReference type="PANTHER" id="PTHR11487:SF0">
    <property type="entry name" value="S-ACYL FATTY ACID SYNTHASE THIOESTERASE, MEDIUM CHAIN"/>
    <property type="match status" value="1"/>
</dbReference>
<evidence type="ECO:0000256" key="2">
    <source>
        <dbReference type="ARBA" id="ARBA00022801"/>
    </source>
</evidence>
<proteinExistence type="inferred from homology"/>
<dbReference type="SUPFAM" id="SSF53474">
    <property type="entry name" value="alpha/beta-Hydrolases"/>
    <property type="match status" value="1"/>
</dbReference>
<dbReference type="SMART" id="SM00824">
    <property type="entry name" value="PKS_TE"/>
    <property type="match status" value="1"/>
</dbReference>
<evidence type="ECO:0000256" key="3">
    <source>
        <dbReference type="SAM" id="MobiDB-lite"/>
    </source>
</evidence>
<feature type="domain" description="Thioesterase TesA-like" evidence="4">
    <location>
        <begin position="54"/>
        <end position="279"/>
    </location>
</feature>
<sequence length="283" mass="30732">MDGMAQKRLGGAAAAMNSTGRIQVNPQKTGASQTATSRWFRTIRPAPAPRLRLVCFPHAGGNAGFFRAWKDLVPEGVELLAAQYPARESRFLDAPAETMDELVADLADASRDLFDVPVAFFGHSMGASVAYELATRLGEEHGRTPTALFVSGRGGPGTERRPGLADAGEEELIAELSEMGGTQAEVFLDVELRELVLPAIRADYRLLERYDARIPDADSLLDVPVVAYYGDGEADLDHDSVMAWSAITRSGFHHRSFDGGHFYLVDEADSLVQDLLSRLPISN</sequence>
<dbReference type="PANTHER" id="PTHR11487">
    <property type="entry name" value="THIOESTERASE"/>
    <property type="match status" value="1"/>
</dbReference>